<proteinExistence type="predicted"/>
<protein>
    <submittedName>
        <fullName evidence="2">Uncharacterized protein</fullName>
    </submittedName>
</protein>
<reference evidence="2 3" key="1">
    <citation type="journal article" date="2018" name="Nat. Ecol. Evol.">
        <title>Pezizomycetes genomes reveal the molecular basis of ectomycorrhizal truffle lifestyle.</title>
        <authorList>
            <person name="Murat C."/>
            <person name="Payen T."/>
            <person name="Noel B."/>
            <person name="Kuo A."/>
            <person name="Morin E."/>
            <person name="Chen J."/>
            <person name="Kohler A."/>
            <person name="Krizsan K."/>
            <person name="Balestrini R."/>
            <person name="Da Silva C."/>
            <person name="Montanini B."/>
            <person name="Hainaut M."/>
            <person name="Levati E."/>
            <person name="Barry K.W."/>
            <person name="Belfiori B."/>
            <person name="Cichocki N."/>
            <person name="Clum A."/>
            <person name="Dockter R.B."/>
            <person name="Fauchery L."/>
            <person name="Guy J."/>
            <person name="Iotti M."/>
            <person name="Le Tacon F."/>
            <person name="Lindquist E.A."/>
            <person name="Lipzen A."/>
            <person name="Malagnac F."/>
            <person name="Mello A."/>
            <person name="Molinier V."/>
            <person name="Miyauchi S."/>
            <person name="Poulain J."/>
            <person name="Riccioni C."/>
            <person name="Rubini A."/>
            <person name="Sitrit Y."/>
            <person name="Splivallo R."/>
            <person name="Traeger S."/>
            <person name="Wang M."/>
            <person name="Zifcakova L."/>
            <person name="Wipf D."/>
            <person name="Zambonelli A."/>
            <person name="Paolocci F."/>
            <person name="Nowrousian M."/>
            <person name="Ottonello S."/>
            <person name="Baldrian P."/>
            <person name="Spatafora J.W."/>
            <person name="Henrissat B."/>
            <person name="Nagy L.G."/>
            <person name="Aury J.M."/>
            <person name="Wincker P."/>
            <person name="Grigoriev I.V."/>
            <person name="Bonfante P."/>
            <person name="Martin F.M."/>
        </authorList>
    </citation>
    <scope>NUCLEOTIDE SEQUENCE [LARGE SCALE GENOMIC DNA]</scope>
    <source>
        <strain evidence="2 3">RN42</strain>
    </source>
</reference>
<feature type="region of interest" description="Disordered" evidence="1">
    <location>
        <begin position="1"/>
        <end position="57"/>
    </location>
</feature>
<evidence type="ECO:0000313" key="2">
    <source>
        <dbReference type="EMBL" id="RPA83799.1"/>
    </source>
</evidence>
<organism evidence="2 3">
    <name type="scientific">Ascobolus immersus RN42</name>
    <dbReference type="NCBI Taxonomy" id="1160509"/>
    <lineage>
        <taxon>Eukaryota</taxon>
        <taxon>Fungi</taxon>
        <taxon>Dikarya</taxon>
        <taxon>Ascomycota</taxon>
        <taxon>Pezizomycotina</taxon>
        <taxon>Pezizomycetes</taxon>
        <taxon>Pezizales</taxon>
        <taxon>Ascobolaceae</taxon>
        <taxon>Ascobolus</taxon>
    </lineage>
</organism>
<accession>A0A3N4IDF4</accession>
<name>A0A3N4IDF4_ASCIM</name>
<evidence type="ECO:0000256" key="1">
    <source>
        <dbReference type="SAM" id="MobiDB-lite"/>
    </source>
</evidence>
<dbReference type="AlphaFoldDB" id="A0A3N4IDF4"/>
<evidence type="ECO:0000313" key="3">
    <source>
        <dbReference type="Proteomes" id="UP000275078"/>
    </source>
</evidence>
<gene>
    <name evidence="2" type="ORF">BJ508DRAFT_50997</name>
</gene>
<dbReference type="EMBL" id="ML119662">
    <property type="protein sequence ID" value="RPA83799.1"/>
    <property type="molecule type" value="Genomic_DNA"/>
</dbReference>
<keyword evidence="3" id="KW-1185">Reference proteome</keyword>
<sequence length="71" mass="7541">MKGPDQHCSGKLSQLPKPEAYRYPPQGPSPPQSIPGSTEPSIRPRPNPSIAQSARSPAPWLTMINGIIGPA</sequence>
<dbReference type="Proteomes" id="UP000275078">
    <property type="component" value="Unassembled WGS sequence"/>
</dbReference>